<dbReference type="Proteomes" id="UP000256977">
    <property type="component" value="Unassembled WGS sequence"/>
</dbReference>
<dbReference type="Gene3D" id="3.40.50.720">
    <property type="entry name" value="NAD(P)-binding Rossmann-like Domain"/>
    <property type="match status" value="1"/>
</dbReference>
<dbReference type="Pfam" id="PF13578">
    <property type="entry name" value="Methyltransf_24"/>
    <property type="match status" value="1"/>
</dbReference>
<dbReference type="InterPro" id="IPR029063">
    <property type="entry name" value="SAM-dependent_MTases_sf"/>
</dbReference>
<sequence length="377" mass="43942">MDKSVEQKMIVFGTGEYALRLSDSIPGLVISYYVDNDRTKWGTEFNGKLIKKPSELLLEKADELLIIIAASHYLDISSQLKQMGFQESLHYISIKDLNRFGYFRLYEDGHYYSPYPLIEDIKERESELFDRSEKVLQGIDLNTNEQISLLHSIGNYFDEFPYLHELSSNNLRYSPNNLYLGLNDAICLYGVIRLYSPKRIIEVGSGYSSAVMLDTNSNFYNNNIKCTFIEPYPDRLLSLLHTESDHKGIISKRVQDVDLKIFDELEAGDILFIDSSHVSKIGSDVNKLIFEILPRLNKGVIIHFHDIFYPFEPLSDWVYEGRAWNETHILRAFLQYNESFKIKLWNHYLSLHHFDEYRKLLPQEIEPGGGSIWMEKC</sequence>
<accession>A0A3D9KBR2</accession>
<keyword evidence="1" id="KW-0489">Methyltransferase</keyword>
<comment type="caution">
    <text evidence="1">The sequence shown here is derived from an EMBL/GenBank/DDBJ whole genome shotgun (WGS) entry which is preliminary data.</text>
</comment>
<gene>
    <name evidence="1" type="ORF">DFP98_10779</name>
</gene>
<organism evidence="1 2">
    <name type="scientific">Cohnella phaseoli</name>
    <dbReference type="NCBI Taxonomy" id="456490"/>
    <lineage>
        <taxon>Bacteria</taxon>
        <taxon>Bacillati</taxon>
        <taxon>Bacillota</taxon>
        <taxon>Bacilli</taxon>
        <taxon>Bacillales</taxon>
        <taxon>Paenibacillaceae</taxon>
        <taxon>Cohnella</taxon>
    </lineage>
</organism>
<dbReference type="RefSeq" id="WP_181917616.1">
    <property type="nucleotide sequence ID" value="NZ_QRDZ01000007.1"/>
</dbReference>
<dbReference type="GO" id="GO:0032259">
    <property type="term" value="P:methylation"/>
    <property type="evidence" value="ECO:0007669"/>
    <property type="project" value="UniProtKB-KW"/>
</dbReference>
<keyword evidence="1" id="KW-0808">Transferase</keyword>
<reference evidence="1 2" key="1">
    <citation type="submission" date="2018-07" db="EMBL/GenBank/DDBJ databases">
        <title>Genomic Encyclopedia of Type Strains, Phase III (KMG-III): the genomes of soil and plant-associated and newly described type strains.</title>
        <authorList>
            <person name="Whitman W."/>
        </authorList>
    </citation>
    <scope>NUCLEOTIDE SEQUENCE [LARGE SCALE GENOMIC DNA]</scope>
    <source>
        <strain evidence="1 2">CECT 7287</strain>
    </source>
</reference>
<dbReference type="GO" id="GO:0008168">
    <property type="term" value="F:methyltransferase activity"/>
    <property type="evidence" value="ECO:0007669"/>
    <property type="project" value="UniProtKB-KW"/>
</dbReference>
<proteinExistence type="predicted"/>
<name>A0A3D9KBR2_9BACL</name>
<evidence type="ECO:0000313" key="1">
    <source>
        <dbReference type="EMBL" id="RED83971.1"/>
    </source>
</evidence>
<evidence type="ECO:0000313" key="2">
    <source>
        <dbReference type="Proteomes" id="UP000256977"/>
    </source>
</evidence>
<protein>
    <submittedName>
        <fullName evidence="1">Methyltransferase family protein</fullName>
    </submittedName>
</protein>
<dbReference type="SUPFAM" id="SSF53335">
    <property type="entry name" value="S-adenosyl-L-methionine-dependent methyltransferases"/>
    <property type="match status" value="1"/>
</dbReference>
<dbReference type="AlphaFoldDB" id="A0A3D9KBR2"/>
<keyword evidence="2" id="KW-1185">Reference proteome</keyword>
<dbReference type="EMBL" id="QRDZ01000007">
    <property type="protein sequence ID" value="RED83971.1"/>
    <property type="molecule type" value="Genomic_DNA"/>
</dbReference>
<dbReference type="Gene3D" id="3.40.50.150">
    <property type="entry name" value="Vaccinia Virus protein VP39"/>
    <property type="match status" value="1"/>
</dbReference>